<dbReference type="Gene3D" id="3.60.60.10">
    <property type="entry name" value="Penicillin V Acylase, Chain A"/>
    <property type="match status" value="1"/>
</dbReference>
<evidence type="ECO:0000313" key="3">
    <source>
        <dbReference type="Proteomes" id="UP000322873"/>
    </source>
</evidence>
<name>A0A5M9JJV9_MONFR</name>
<sequence>MCTQYSRTEYSDVQIWTDVKKEVRLNRKILRISTADKRSCLPIIPPRKIVLQGSPKEIGQQHGSLLSSEIKDQMKIYDAMFQSTSSLSWPEVLEIAREFQVTIQKLTPDIYDEMVGIAEGASVDILDIVALNCRSEIALGRFTDGCTSLGWKMQGEKVEGKIVLAQNWDWTERVKKNLALVEIDAAKKEKIWMVTEAGIVGKIGFNSAGVGVCLNAIRARPTDTSKLPIHVALRICLESSSVEDAIAILEELGGVASSQHILIADSEGPLAMELSPLGNCFLGPGNDGFVAHTNHFIQNKLVIEPSWLKGSPVRLERANKLASELVSDVRNGLEIEDKVGRVLRERIFSDTFNSPQAICCQEDPDRPLQTRNSTLFNITMILEAEDSSAEVVFGKPGMTEGGDIENAMDLIYHVLKCLFYYFLGIWV</sequence>
<dbReference type="NCBIfam" id="NF040521">
    <property type="entry name" value="C45_proenzyme"/>
    <property type="match status" value="1"/>
</dbReference>
<dbReference type="InterPro" id="IPR005079">
    <property type="entry name" value="Peptidase_C45_hydrolase"/>
</dbReference>
<comment type="caution">
    <text evidence="2">The sequence shown here is derived from an EMBL/GenBank/DDBJ whole genome shotgun (WGS) entry which is preliminary data.</text>
</comment>
<dbReference type="PANTHER" id="PTHR34180">
    <property type="entry name" value="PEPTIDASE C45"/>
    <property type="match status" value="1"/>
</dbReference>
<dbReference type="AlphaFoldDB" id="A0A5M9JJV9"/>
<organism evidence="2 3">
    <name type="scientific">Monilinia fructicola</name>
    <name type="common">Brown rot fungus</name>
    <name type="synonym">Ciboria fructicola</name>
    <dbReference type="NCBI Taxonomy" id="38448"/>
    <lineage>
        <taxon>Eukaryota</taxon>
        <taxon>Fungi</taxon>
        <taxon>Dikarya</taxon>
        <taxon>Ascomycota</taxon>
        <taxon>Pezizomycotina</taxon>
        <taxon>Leotiomycetes</taxon>
        <taxon>Helotiales</taxon>
        <taxon>Sclerotiniaceae</taxon>
        <taxon>Monilinia</taxon>
    </lineage>
</organism>
<dbReference type="EMBL" id="VICG01000009">
    <property type="protein sequence ID" value="KAA8568663.1"/>
    <property type="molecule type" value="Genomic_DNA"/>
</dbReference>
<proteinExistence type="predicted"/>
<evidence type="ECO:0000259" key="1">
    <source>
        <dbReference type="Pfam" id="PF03417"/>
    </source>
</evidence>
<dbReference type="Proteomes" id="UP000322873">
    <property type="component" value="Unassembled WGS sequence"/>
</dbReference>
<reference evidence="2 3" key="1">
    <citation type="submission" date="2019-06" db="EMBL/GenBank/DDBJ databases">
        <title>Genome Sequence of the Brown Rot Fungal Pathogen Monilinia fructicola.</title>
        <authorList>
            <person name="De Miccolis Angelini R.M."/>
            <person name="Landi L."/>
            <person name="Abate D."/>
            <person name="Pollastro S."/>
            <person name="Romanazzi G."/>
            <person name="Faretra F."/>
        </authorList>
    </citation>
    <scope>NUCLEOTIDE SEQUENCE [LARGE SCALE GENOMIC DNA]</scope>
    <source>
        <strain evidence="2 3">Mfrc123</strain>
    </source>
</reference>
<evidence type="ECO:0000313" key="2">
    <source>
        <dbReference type="EMBL" id="KAA8568663.1"/>
    </source>
</evidence>
<dbReference type="InterPro" id="IPR047801">
    <property type="entry name" value="Peptidase_C45"/>
</dbReference>
<gene>
    <name evidence="2" type="ORF">EYC84_007670</name>
</gene>
<protein>
    <recommendedName>
        <fullName evidence="1">Peptidase C45 hydrolase domain-containing protein</fullName>
    </recommendedName>
</protein>
<dbReference type="VEuPathDB" id="FungiDB:MFRU_012g01860"/>
<feature type="domain" description="Peptidase C45 hydrolase" evidence="1">
    <location>
        <begin position="160"/>
        <end position="328"/>
    </location>
</feature>
<dbReference type="Gene3D" id="1.10.10.2120">
    <property type="match status" value="1"/>
</dbReference>
<dbReference type="Pfam" id="PF03417">
    <property type="entry name" value="AAT"/>
    <property type="match status" value="1"/>
</dbReference>
<accession>A0A5M9JJV9</accession>
<dbReference type="InterPro" id="IPR047794">
    <property type="entry name" value="C45_proenzyme-like"/>
</dbReference>
<dbReference type="PANTHER" id="PTHR34180:SF1">
    <property type="entry name" value="BETA-ALANYL-DOPAMINE_CARCININE HYDROLASE"/>
    <property type="match status" value="1"/>
</dbReference>
<keyword evidence="3" id="KW-1185">Reference proteome</keyword>